<feature type="region of interest" description="Disordered" evidence="1">
    <location>
        <begin position="273"/>
        <end position="301"/>
    </location>
</feature>
<evidence type="ECO:0000313" key="3">
    <source>
        <dbReference type="Proteomes" id="UP000621307"/>
    </source>
</evidence>
<feature type="region of interest" description="Disordered" evidence="1">
    <location>
        <begin position="1"/>
        <end position="56"/>
    </location>
</feature>
<dbReference type="Proteomes" id="UP000621307">
    <property type="component" value="Unassembled WGS sequence"/>
</dbReference>
<proteinExistence type="predicted"/>
<name>A0ABR8BPD8_9NOSO</name>
<feature type="compositionally biased region" description="Basic and acidic residues" evidence="1">
    <location>
        <begin position="109"/>
        <end position="120"/>
    </location>
</feature>
<feature type="compositionally biased region" description="Pro residues" evidence="1">
    <location>
        <begin position="207"/>
        <end position="216"/>
    </location>
</feature>
<protein>
    <submittedName>
        <fullName evidence="2">Uncharacterized protein</fullName>
    </submittedName>
</protein>
<reference evidence="2 3" key="1">
    <citation type="journal article" date="2020" name="ISME J.">
        <title>Comparative genomics reveals insights into cyanobacterial evolution and habitat adaptation.</title>
        <authorList>
            <person name="Chen M.Y."/>
            <person name="Teng W.K."/>
            <person name="Zhao L."/>
            <person name="Hu C.X."/>
            <person name="Zhou Y.K."/>
            <person name="Han B.P."/>
            <person name="Song L.R."/>
            <person name="Shu W.S."/>
        </authorList>
    </citation>
    <scope>NUCLEOTIDE SEQUENCE [LARGE SCALE GENOMIC DNA]</scope>
    <source>
        <strain evidence="2 3">FACHB-3921</strain>
    </source>
</reference>
<dbReference type="EMBL" id="JACJQL010000065">
    <property type="protein sequence ID" value="MBD2254783.1"/>
    <property type="molecule type" value="Genomic_DNA"/>
</dbReference>
<evidence type="ECO:0000313" key="2">
    <source>
        <dbReference type="EMBL" id="MBD2254783.1"/>
    </source>
</evidence>
<gene>
    <name evidence="2" type="ORF">H6G14_26480</name>
</gene>
<feature type="region of interest" description="Disordered" evidence="1">
    <location>
        <begin position="92"/>
        <end position="120"/>
    </location>
</feature>
<dbReference type="RefSeq" id="WP_190571207.1">
    <property type="nucleotide sequence ID" value="NZ_JACJQL010000065.1"/>
</dbReference>
<feature type="region of interest" description="Disordered" evidence="1">
    <location>
        <begin position="202"/>
        <end position="237"/>
    </location>
</feature>
<sequence length="513" mass="54272">MSSQVADNPNSEATPKTDNRSQEFAQMNGAEMKADSTKLAESTVNAPQSEPEEVVTTRPVAGHPLLKGLTISGGVLLLVLSFATMIGTLTGALNSSSNNQSEQNTKTTPEVKPDTEENEKGELKTAIAITSQKGELQAISKKDHGDVSPTPSPTTIPTTTAVTVRTQPIPRQSTTYQVPPPPAPVTRPSRSYQAAYIPRQSFSPAPISAPPAPQPKPVTVRPNVSSSQPLPLVRTTPKDPMQEWLAAANVGNYSSSDSSNGESNYEQPDLKNAQVEGGTGVRPVNASYPNQDSSQPPINYDGKRVLVGTRAAGVMETPIAWVGSSVSNQQEGQTSLIRLSQPLKAFDGEEVLPKSAYIVAVVNPTNSEIAQMTAVAALVNSGGTTQERQLPANSILVLGKNGNLLKAQSRKGGDNLGSSLMASLLSGLSKVAEIQNRANSETTISSLGTTTTTTNNGEKDLVAGFAQGSINEILDRMKNSNERQIQGLQQQQQVFVIEAGQQVQVFVNQSISI</sequence>
<comment type="caution">
    <text evidence="2">The sequence shown here is derived from an EMBL/GenBank/DDBJ whole genome shotgun (WGS) entry which is preliminary data.</text>
</comment>
<feature type="compositionally biased region" description="Polar residues" evidence="1">
    <location>
        <begin position="1"/>
        <end position="14"/>
    </location>
</feature>
<feature type="compositionally biased region" description="Polar residues" evidence="1">
    <location>
        <begin position="39"/>
        <end position="48"/>
    </location>
</feature>
<keyword evidence="3" id="KW-1185">Reference proteome</keyword>
<feature type="compositionally biased region" description="Polar residues" evidence="1">
    <location>
        <begin position="287"/>
        <end position="297"/>
    </location>
</feature>
<evidence type="ECO:0000256" key="1">
    <source>
        <dbReference type="SAM" id="MobiDB-lite"/>
    </source>
</evidence>
<feature type="region of interest" description="Disordered" evidence="1">
    <location>
        <begin position="140"/>
        <end position="189"/>
    </location>
</feature>
<feature type="compositionally biased region" description="Low complexity" evidence="1">
    <location>
        <begin position="147"/>
        <end position="168"/>
    </location>
</feature>
<organism evidence="2 3">
    <name type="scientific">Nostoc parmelioides FACHB-3921</name>
    <dbReference type="NCBI Taxonomy" id="2692909"/>
    <lineage>
        <taxon>Bacteria</taxon>
        <taxon>Bacillati</taxon>
        <taxon>Cyanobacteriota</taxon>
        <taxon>Cyanophyceae</taxon>
        <taxon>Nostocales</taxon>
        <taxon>Nostocaceae</taxon>
        <taxon>Nostoc</taxon>
    </lineage>
</organism>
<accession>A0ABR8BPD8</accession>
<feature type="compositionally biased region" description="Low complexity" evidence="1">
    <location>
        <begin position="94"/>
        <end position="104"/>
    </location>
</feature>